<evidence type="ECO:0000313" key="1">
    <source>
        <dbReference type="EMBL" id="QGP91115.1"/>
    </source>
</evidence>
<dbReference type="Proteomes" id="UP000425916">
    <property type="component" value="Chromosome"/>
</dbReference>
<dbReference type="InterPro" id="IPR036503">
    <property type="entry name" value="Ald_Fedxn_OxRdtase_N_sf"/>
</dbReference>
<name>A0A6I5ZNC9_9FIRM</name>
<organism evidence="1 2">
    <name type="scientific">Neomoorella glycerini</name>
    <dbReference type="NCBI Taxonomy" id="55779"/>
    <lineage>
        <taxon>Bacteria</taxon>
        <taxon>Bacillati</taxon>
        <taxon>Bacillota</taxon>
        <taxon>Clostridia</taxon>
        <taxon>Neomoorellales</taxon>
        <taxon>Neomoorellaceae</taxon>
        <taxon>Neomoorella</taxon>
    </lineage>
</organism>
<reference evidence="1 2" key="1">
    <citation type="submission" date="2019-11" db="EMBL/GenBank/DDBJ databases">
        <title>Genome sequence of Moorella glycerini DSM11254.</title>
        <authorList>
            <person name="Poehlein A."/>
            <person name="Boeer T."/>
            <person name="Daniel R."/>
        </authorList>
    </citation>
    <scope>NUCLEOTIDE SEQUENCE [LARGE SCALE GENOMIC DNA]</scope>
    <source>
        <strain evidence="1 2">DSM 11254</strain>
    </source>
</reference>
<dbReference type="AlphaFoldDB" id="A0A6I5ZNC9"/>
<sequence length="133" mass="14512">MIKLAGYDGLVLTGEAAFPVWVAVSGRLVDIKEIPGLKLNTALEVEAKIREIKPEVLTVLAGGDNDDSNKEFLQRDLAEQMRLKRVKALSIIGDSYFEIEGSMKDFLPGVSAYAASCLKEHQGEGTVQMAMLK</sequence>
<dbReference type="EMBL" id="CP046244">
    <property type="protein sequence ID" value="QGP91115.1"/>
    <property type="molecule type" value="Genomic_DNA"/>
</dbReference>
<dbReference type="Gene3D" id="3.60.9.10">
    <property type="entry name" value="Aldehyde ferredoxin oxidoreductase, N-terminal domain"/>
    <property type="match status" value="1"/>
</dbReference>
<accession>A0A6I5ZNC9</accession>
<keyword evidence="2" id="KW-1185">Reference proteome</keyword>
<evidence type="ECO:0000313" key="2">
    <source>
        <dbReference type="Proteomes" id="UP000425916"/>
    </source>
</evidence>
<dbReference type="SUPFAM" id="SSF56228">
    <property type="entry name" value="Aldehyde ferredoxin oxidoreductase, N-terminal domain"/>
    <property type="match status" value="1"/>
</dbReference>
<gene>
    <name evidence="1" type="ORF">MGLY_04390</name>
</gene>
<proteinExistence type="predicted"/>
<dbReference type="RefSeq" id="WP_156271541.1">
    <property type="nucleotide sequence ID" value="NZ_CP046244.1"/>
</dbReference>
<protein>
    <submittedName>
        <fullName evidence="1">Uncharacterized protein</fullName>
    </submittedName>
</protein>